<comment type="caution">
    <text evidence="2">The sequence shown here is derived from an EMBL/GenBank/DDBJ whole genome shotgun (WGS) entry which is preliminary data.</text>
</comment>
<name>A0A1Y2N670_PSEAH</name>
<dbReference type="Proteomes" id="UP000194360">
    <property type="component" value="Unassembled WGS sequence"/>
</dbReference>
<dbReference type="STRING" id="2074.BG845_01198"/>
<feature type="compositionally biased region" description="Basic residues" evidence="1">
    <location>
        <begin position="71"/>
        <end position="82"/>
    </location>
</feature>
<dbReference type="EMBL" id="MIGB01000004">
    <property type="protein sequence ID" value="OSY42956.1"/>
    <property type="molecule type" value="Genomic_DNA"/>
</dbReference>
<accession>A0A1Y2N670</accession>
<proteinExistence type="predicted"/>
<evidence type="ECO:0000256" key="1">
    <source>
        <dbReference type="SAM" id="MobiDB-lite"/>
    </source>
</evidence>
<sequence>MALHLYEVGVRRHTTVMKLSDEDAKAFAERDGLEVKKLGAAKPAARVDVPAPSYAVDEDGGELPKDDGGVRRRGRQPRNKQA</sequence>
<dbReference type="RefSeq" id="WP_085911489.1">
    <property type="nucleotide sequence ID" value="NZ_AP018920.1"/>
</dbReference>
<keyword evidence="3" id="KW-1185">Reference proteome</keyword>
<evidence type="ECO:0000313" key="3">
    <source>
        <dbReference type="Proteomes" id="UP000194360"/>
    </source>
</evidence>
<dbReference type="AlphaFoldDB" id="A0A1Y2N670"/>
<gene>
    <name evidence="2" type="ORF">BG845_01198</name>
</gene>
<protein>
    <submittedName>
        <fullName evidence="2">Uncharacterized protein</fullName>
    </submittedName>
</protein>
<reference evidence="2 3" key="1">
    <citation type="submission" date="2016-09" db="EMBL/GenBank/DDBJ databases">
        <title>Pseudonocardia autotrophica DSM535, a candidate organism with high potential of specific P450 cytochromes.</title>
        <authorList>
            <person name="Grumaz C."/>
            <person name="Vainshtein Y."/>
            <person name="Kirstahler P."/>
            <person name="Sohn K."/>
        </authorList>
    </citation>
    <scope>NUCLEOTIDE SEQUENCE [LARGE SCALE GENOMIC DNA]</scope>
    <source>
        <strain evidence="2 3">DSM 535</strain>
    </source>
</reference>
<evidence type="ECO:0000313" key="2">
    <source>
        <dbReference type="EMBL" id="OSY42956.1"/>
    </source>
</evidence>
<feature type="region of interest" description="Disordered" evidence="1">
    <location>
        <begin position="41"/>
        <end position="82"/>
    </location>
</feature>
<organism evidence="2 3">
    <name type="scientific">Pseudonocardia autotrophica</name>
    <name type="common">Amycolata autotrophica</name>
    <name type="synonym">Nocardia autotrophica</name>
    <dbReference type="NCBI Taxonomy" id="2074"/>
    <lineage>
        <taxon>Bacteria</taxon>
        <taxon>Bacillati</taxon>
        <taxon>Actinomycetota</taxon>
        <taxon>Actinomycetes</taxon>
        <taxon>Pseudonocardiales</taxon>
        <taxon>Pseudonocardiaceae</taxon>
        <taxon>Pseudonocardia</taxon>
    </lineage>
</organism>